<evidence type="ECO:0000313" key="2">
    <source>
        <dbReference type="Proteomes" id="UP000321595"/>
    </source>
</evidence>
<reference evidence="1 2" key="1">
    <citation type="submission" date="2019-08" db="EMBL/GenBank/DDBJ databases">
        <authorList>
            <person name="Liang Q."/>
        </authorList>
    </citation>
    <scope>NUCLEOTIDE SEQUENCE [LARGE SCALE GENOMIC DNA]</scope>
    <source>
        <strain evidence="1 2">V1718</strain>
    </source>
</reference>
<dbReference type="RefSeq" id="WP_146959146.1">
    <property type="nucleotide sequence ID" value="NZ_CP042467.1"/>
</dbReference>
<proteinExistence type="predicted"/>
<gene>
    <name evidence="1" type="ORF">FRD01_09450</name>
</gene>
<accession>A0A5B8XQ98</accession>
<dbReference type="OrthoDB" id="5517219at2"/>
<name>A0A5B8XQ98_9DELT</name>
<dbReference type="Proteomes" id="UP000321595">
    <property type="component" value="Chromosome"/>
</dbReference>
<dbReference type="KEGG" id="bbae:FRD01_09450"/>
<evidence type="ECO:0000313" key="1">
    <source>
        <dbReference type="EMBL" id="QED27461.1"/>
    </source>
</evidence>
<protein>
    <submittedName>
        <fullName evidence="1">Uncharacterized protein</fullName>
    </submittedName>
</protein>
<keyword evidence="2" id="KW-1185">Reference proteome</keyword>
<sequence>MEKQVKSKITAAALVLLILLGAGIWSYLEFSADVLVSRDTSMDFAAEFEKRCQGNFEPEYCLKFAGMHHSSCFRAATRPGEDGAVYDEDAFFKCMDDALKTYEP</sequence>
<dbReference type="AlphaFoldDB" id="A0A5B8XQ98"/>
<organism evidence="1 2">
    <name type="scientific">Microvenator marinus</name>
    <dbReference type="NCBI Taxonomy" id="2600177"/>
    <lineage>
        <taxon>Bacteria</taxon>
        <taxon>Deltaproteobacteria</taxon>
        <taxon>Bradymonadales</taxon>
        <taxon>Microvenatoraceae</taxon>
        <taxon>Microvenator</taxon>
    </lineage>
</organism>
<dbReference type="EMBL" id="CP042467">
    <property type="protein sequence ID" value="QED27461.1"/>
    <property type="molecule type" value="Genomic_DNA"/>
</dbReference>